<name>A0A655ENY0_SALET</name>
<proteinExistence type="predicted"/>
<protein>
    <submittedName>
        <fullName evidence="1">Uncharacterized protein</fullName>
    </submittedName>
</protein>
<organism evidence="1 2">
    <name type="scientific">Salmonella enterica subsp. enterica serovar Bovismorbificans</name>
    <dbReference type="NCBI Taxonomy" id="58097"/>
    <lineage>
        <taxon>Bacteria</taxon>
        <taxon>Pseudomonadati</taxon>
        <taxon>Pseudomonadota</taxon>
        <taxon>Gammaproteobacteria</taxon>
        <taxon>Enterobacterales</taxon>
        <taxon>Enterobacteriaceae</taxon>
        <taxon>Salmonella</taxon>
    </lineage>
</organism>
<evidence type="ECO:0000313" key="1">
    <source>
        <dbReference type="EMBL" id="CNV27512.1"/>
    </source>
</evidence>
<dbReference type="Proteomes" id="UP000042394">
    <property type="component" value="Unassembled WGS sequence"/>
</dbReference>
<accession>A0A655ENY0</accession>
<sequence>MPLRVARRLRQRLPFIIQKNDLNSRLRRAVFQALRKDIQPIMVTVRGHADIAKGKQRSGITIVVVSSLIHYRHIYARLLQRLNIA</sequence>
<evidence type="ECO:0000313" key="2">
    <source>
        <dbReference type="Proteomes" id="UP000042394"/>
    </source>
</evidence>
<reference evidence="1 2" key="1">
    <citation type="submission" date="2015-03" db="EMBL/GenBank/DDBJ databases">
        <authorList>
            <consortium name="Pathogen Informatics"/>
        </authorList>
    </citation>
    <scope>NUCLEOTIDE SEQUENCE [LARGE SCALE GENOMIC DNA]</scope>
    <source>
        <strain evidence="1 2">D4891</strain>
    </source>
</reference>
<gene>
    <name evidence="1" type="ORF">ERS008207_04812</name>
</gene>
<dbReference type="AlphaFoldDB" id="A0A655ENY0"/>
<dbReference type="EMBL" id="CQPD01000086">
    <property type="protein sequence ID" value="CNV27512.1"/>
    <property type="molecule type" value="Genomic_DNA"/>
</dbReference>